<dbReference type="OrthoDB" id="28644at2759"/>
<dbReference type="EMBL" id="NPHW01005062">
    <property type="protein sequence ID" value="OXV07136.1"/>
    <property type="molecule type" value="Genomic_DNA"/>
</dbReference>
<evidence type="ECO:0000313" key="1">
    <source>
        <dbReference type="EMBL" id="OXV07136.1"/>
    </source>
</evidence>
<gene>
    <name evidence="1" type="ORF">Egran_05099</name>
</gene>
<name>A0A232LSN1_9EURO</name>
<evidence type="ECO:0000313" key="2">
    <source>
        <dbReference type="Proteomes" id="UP000243515"/>
    </source>
</evidence>
<dbReference type="Proteomes" id="UP000243515">
    <property type="component" value="Unassembled WGS sequence"/>
</dbReference>
<organism evidence="1 2">
    <name type="scientific">Elaphomyces granulatus</name>
    <dbReference type="NCBI Taxonomy" id="519963"/>
    <lineage>
        <taxon>Eukaryota</taxon>
        <taxon>Fungi</taxon>
        <taxon>Dikarya</taxon>
        <taxon>Ascomycota</taxon>
        <taxon>Pezizomycotina</taxon>
        <taxon>Eurotiomycetes</taxon>
        <taxon>Eurotiomycetidae</taxon>
        <taxon>Eurotiales</taxon>
        <taxon>Elaphomycetaceae</taxon>
        <taxon>Elaphomyces</taxon>
    </lineage>
</organism>
<dbReference type="InterPro" id="IPR039699">
    <property type="entry name" value="Ribosomal_uL30"/>
</dbReference>
<sequence>MATATLVPFPPSGDTNGFLDAVRARVEAGGGELGMEKAKHLLKKYEALPRPKKPAEMRIETLENLMKDPSRKKDVINISAVIKAYEDEQIKYLPGYFYLFCSEKNLLPAFTQTIYADPTASNHHFVTRWKCVNFGLEDLIHEIYTVGPNFKQASNFLWPFKLSNRFRTRKFKRFVEGGDTGNREDNINALIRQMN</sequence>
<dbReference type="GO" id="GO:0003723">
    <property type="term" value="F:RNA binding"/>
    <property type="evidence" value="ECO:0007669"/>
    <property type="project" value="TreeGrafter"/>
</dbReference>
<keyword evidence="2" id="KW-1185">Reference proteome</keyword>
<dbReference type="PANTHER" id="PTHR11524:SF16">
    <property type="entry name" value="LARGE RIBOSOMAL SUBUNIT PROTEIN UL30"/>
    <property type="match status" value="1"/>
</dbReference>
<accession>A0A232LSN1</accession>
<proteinExistence type="predicted"/>
<dbReference type="SUPFAM" id="SSF55129">
    <property type="entry name" value="Ribosomal protein L30p/L7e"/>
    <property type="match status" value="1"/>
</dbReference>
<dbReference type="GO" id="GO:0022625">
    <property type="term" value="C:cytosolic large ribosomal subunit"/>
    <property type="evidence" value="ECO:0007669"/>
    <property type="project" value="TreeGrafter"/>
</dbReference>
<dbReference type="AlphaFoldDB" id="A0A232LSN1"/>
<dbReference type="PANTHER" id="PTHR11524">
    <property type="entry name" value="60S RIBOSOMAL PROTEIN L7"/>
    <property type="match status" value="1"/>
</dbReference>
<dbReference type="GO" id="GO:0000463">
    <property type="term" value="P:maturation of LSU-rRNA from tricistronic rRNA transcript (SSU-rRNA, 5.8S rRNA, LSU-rRNA)"/>
    <property type="evidence" value="ECO:0007669"/>
    <property type="project" value="TreeGrafter"/>
</dbReference>
<dbReference type="GO" id="GO:0003735">
    <property type="term" value="F:structural constituent of ribosome"/>
    <property type="evidence" value="ECO:0007669"/>
    <property type="project" value="TreeGrafter"/>
</dbReference>
<comment type="caution">
    <text evidence="1">The sequence shown here is derived from an EMBL/GenBank/DDBJ whole genome shotgun (WGS) entry which is preliminary data.</text>
</comment>
<dbReference type="InterPro" id="IPR036919">
    <property type="entry name" value="Ribo_uL30_ferredoxin-like_sf"/>
</dbReference>
<protein>
    <submittedName>
        <fullName evidence="1">Uncharacterized protein</fullName>
    </submittedName>
</protein>
<reference evidence="1 2" key="1">
    <citation type="journal article" date="2015" name="Environ. Microbiol.">
        <title>Metagenome sequence of Elaphomyces granulatus from sporocarp tissue reveals Ascomycota ectomycorrhizal fingerprints of genome expansion and a Proteobacteria-rich microbiome.</title>
        <authorList>
            <person name="Quandt C.A."/>
            <person name="Kohler A."/>
            <person name="Hesse C.N."/>
            <person name="Sharpton T.J."/>
            <person name="Martin F."/>
            <person name="Spatafora J.W."/>
        </authorList>
    </citation>
    <scope>NUCLEOTIDE SEQUENCE [LARGE SCALE GENOMIC DNA]</scope>
    <source>
        <strain evidence="1 2">OSC145934</strain>
    </source>
</reference>